<reference evidence="2" key="1">
    <citation type="thesis" date="2021" institute="BYU ScholarsArchive" country="Provo, UT, USA">
        <title>Applications of and Algorithms for Genome Assembly and Genomic Analyses with an Emphasis on Marine Teleosts.</title>
        <authorList>
            <person name="Pickett B.D."/>
        </authorList>
    </citation>
    <scope>NUCLEOTIDE SEQUENCE</scope>
    <source>
        <strain evidence="2">HI-2016</strain>
    </source>
</reference>
<proteinExistence type="predicted"/>
<accession>A0A8T2NZ24</accession>
<protein>
    <submittedName>
        <fullName evidence="2">Uncharacterized protein</fullName>
    </submittedName>
</protein>
<name>A0A8T2NZ24_9TELE</name>
<dbReference type="AlphaFoldDB" id="A0A8T2NZ24"/>
<gene>
    <name evidence="2" type="ORF">JZ751_009951</name>
</gene>
<dbReference type="EMBL" id="JAFBMS010000018">
    <property type="protein sequence ID" value="KAG9345404.1"/>
    <property type="molecule type" value="Genomic_DNA"/>
</dbReference>
<comment type="caution">
    <text evidence="2">The sequence shown here is derived from an EMBL/GenBank/DDBJ whole genome shotgun (WGS) entry which is preliminary data.</text>
</comment>
<evidence type="ECO:0000313" key="3">
    <source>
        <dbReference type="Proteomes" id="UP000824540"/>
    </source>
</evidence>
<dbReference type="Proteomes" id="UP000824540">
    <property type="component" value="Unassembled WGS sequence"/>
</dbReference>
<organism evidence="2 3">
    <name type="scientific">Albula glossodonta</name>
    <name type="common">roundjaw bonefish</name>
    <dbReference type="NCBI Taxonomy" id="121402"/>
    <lineage>
        <taxon>Eukaryota</taxon>
        <taxon>Metazoa</taxon>
        <taxon>Chordata</taxon>
        <taxon>Craniata</taxon>
        <taxon>Vertebrata</taxon>
        <taxon>Euteleostomi</taxon>
        <taxon>Actinopterygii</taxon>
        <taxon>Neopterygii</taxon>
        <taxon>Teleostei</taxon>
        <taxon>Albuliformes</taxon>
        <taxon>Albulidae</taxon>
        <taxon>Albula</taxon>
    </lineage>
</organism>
<sequence length="109" mass="12345">MAAKKNKKSATQLAVERWTSAVQLGGGGHYVMTIGQDQCLDVPSVLKLKEEEVEGKIHRRNPGNRGGKENKIFTNAGQEKENTSENVLKWRETSVFWREMKMVEEQLAE</sequence>
<evidence type="ECO:0000313" key="2">
    <source>
        <dbReference type="EMBL" id="KAG9345404.1"/>
    </source>
</evidence>
<evidence type="ECO:0000256" key="1">
    <source>
        <dbReference type="SAM" id="MobiDB-lite"/>
    </source>
</evidence>
<feature type="region of interest" description="Disordered" evidence="1">
    <location>
        <begin position="57"/>
        <end position="85"/>
    </location>
</feature>
<keyword evidence="3" id="KW-1185">Reference proteome</keyword>